<comment type="catalytic activity">
    <reaction evidence="10 15">
        <text>2'-deoxycytidine + H2O + H(+) = 2'-deoxyuridine + NH4(+)</text>
        <dbReference type="Rhea" id="RHEA:13433"/>
        <dbReference type="ChEBI" id="CHEBI:15377"/>
        <dbReference type="ChEBI" id="CHEBI:15378"/>
        <dbReference type="ChEBI" id="CHEBI:15698"/>
        <dbReference type="ChEBI" id="CHEBI:16450"/>
        <dbReference type="ChEBI" id="CHEBI:28938"/>
        <dbReference type="EC" id="3.5.4.5"/>
    </reaction>
</comment>
<evidence type="ECO:0000313" key="18">
    <source>
        <dbReference type="Proteomes" id="UP000885826"/>
    </source>
</evidence>
<evidence type="ECO:0000256" key="4">
    <source>
        <dbReference type="ARBA" id="ARBA00012783"/>
    </source>
</evidence>
<dbReference type="PROSITE" id="PS51747">
    <property type="entry name" value="CYT_DCMP_DEAMINASES_2"/>
    <property type="match status" value="1"/>
</dbReference>
<dbReference type="NCBIfam" id="NF004064">
    <property type="entry name" value="PRK05578.1"/>
    <property type="match status" value="1"/>
</dbReference>
<evidence type="ECO:0000256" key="13">
    <source>
        <dbReference type="PIRSR" id="PIRSR606262-2"/>
    </source>
</evidence>
<feature type="binding site" evidence="14">
    <location>
        <position position="99"/>
    </location>
    <ligand>
        <name>Zn(2+)</name>
        <dbReference type="ChEBI" id="CHEBI:29105"/>
        <note>catalytic</note>
    </ligand>
</feature>
<feature type="binding site" evidence="13">
    <location>
        <begin position="55"/>
        <end position="61"/>
    </location>
    <ligand>
        <name>substrate</name>
    </ligand>
</feature>
<dbReference type="GO" id="GO:0072527">
    <property type="term" value="P:pyrimidine-containing compound metabolic process"/>
    <property type="evidence" value="ECO:0007669"/>
    <property type="project" value="UniProtKB-ARBA"/>
</dbReference>
<dbReference type="InterPro" id="IPR016192">
    <property type="entry name" value="APOBEC/CMP_deaminase_Zn-bd"/>
</dbReference>
<dbReference type="EC" id="3.5.4.5" evidence="4 15"/>
<comment type="caution">
    <text evidence="17">The sequence shown here is derived from an EMBL/GenBank/DDBJ whole genome shotgun (WGS) entry which is preliminary data.</text>
</comment>
<dbReference type="InterPro" id="IPR050202">
    <property type="entry name" value="Cyt/Deoxycyt_deaminase"/>
</dbReference>
<accession>A0A9C9JZN8</accession>
<dbReference type="EMBL" id="DRIG01000033">
    <property type="protein sequence ID" value="HEC78115.1"/>
    <property type="molecule type" value="Genomic_DNA"/>
</dbReference>
<evidence type="ECO:0000256" key="11">
    <source>
        <dbReference type="ARBA" id="ARBA00049558"/>
    </source>
</evidence>
<evidence type="ECO:0000256" key="1">
    <source>
        <dbReference type="ARBA" id="ARBA00001947"/>
    </source>
</evidence>
<protein>
    <recommendedName>
        <fullName evidence="5 15">Cytidine deaminase</fullName>
        <ecNumber evidence="4 15">3.5.4.5</ecNumber>
    </recommendedName>
    <alternativeName>
        <fullName evidence="9 15">Cytidine aminohydrolase</fullName>
    </alternativeName>
</protein>
<feature type="binding site" evidence="14">
    <location>
        <position position="102"/>
    </location>
    <ligand>
        <name>Zn(2+)</name>
        <dbReference type="ChEBI" id="CHEBI:29105"/>
        <note>catalytic</note>
    </ligand>
</feature>
<dbReference type="FunFam" id="3.40.140.10:FF:000008">
    <property type="entry name" value="Cytidine deaminase"/>
    <property type="match status" value="1"/>
</dbReference>
<evidence type="ECO:0000256" key="10">
    <source>
        <dbReference type="ARBA" id="ARBA00049252"/>
    </source>
</evidence>
<organism evidence="17 18">
    <name type="scientific">candidate division WOR-3 bacterium</name>
    <dbReference type="NCBI Taxonomy" id="2052148"/>
    <lineage>
        <taxon>Bacteria</taxon>
        <taxon>Bacteria division WOR-3</taxon>
    </lineage>
</organism>
<evidence type="ECO:0000256" key="6">
    <source>
        <dbReference type="ARBA" id="ARBA00022723"/>
    </source>
</evidence>
<evidence type="ECO:0000256" key="9">
    <source>
        <dbReference type="ARBA" id="ARBA00032005"/>
    </source>
</evidence>
<dbReference type="NCBIfam" id="TIGR01354">
    <property type="entry name" value="cyt_deam_tetra"/>
    <property type="match status" value="1"/>
</dbReference>
<dbReference type="InterPro" id="IPR006262">
    <property type="entry name" value="Cyt_deam_tetra"/>
</dbReference>
<dbReference type="Gene3D" id="3.40.140.10">
    <property type="entry name" value="Cytidine Deaminase, domain 2"/>
    <property type="match status" value="1"/>
</dbReference>
<dbReference type="InterPro" id="IPR002125">
    <property type="entry name" value="CMP_dCMP_dom"/>
</dbReference>
<evidence type="ECO:0000259" key="16">
    <source>
        <dbReference type="PROSITE" id="PS51747"/>
    </source>
</evidence>
<dbReference type="CDD" id="cd01283">
    <property type="entry name" value="cytidine_deaminase"/>
    <property type="match status" value="1"/>
</dbReference>
<evidence type="ECO:0000256" key="3">
    <source>
        <dbReference type="ARBA" id="ARBA00006576"/>
    </source>
</evidence>
<dbReference type="InterPro" id="IPR016193">
    <property type="entry name" value="Cytidine_deaminase-like"/>
</dbReference>
<comment type="cofactor">
    <cofactor evidence="1 14 15">
        <name>Zn(2+)</name>
        <dbReference type="ChEBI" id="CHEBI:29105"/>
    </cofactor>
</comment>
<dbReference type="GO" id="GO:0005829">
    <property type="term" value="C:cytosol"/>
    <property type="evidence" value="ECO:0007669"/>
    <property type="project" value="TreeGrafter"/>
</dbReference>
<dbReference type="PANTHER" id="PTHR11644">
    <property type="entry name" value="CYTIDINE DEAMINASE"/>
    <property type="match status" value="1"/>
</dbReference>
<evidence type="ECO:0000256" key="2">
    <source>
        <dbReference type="ARBA" id="ARBA00003949"/>
    </source>
</evidence>
<dbReference type="GO" id="GO:0055086">
    <property type="term" value="P:nucleobase-containing small molecule metabolic process"/>
    <property type="evidence" value="ECO:0007669"/>
    <property type="project" value="UniProtKB-ARBA"/>
</dbReference>
<dbReference type="Proteomes" id="UP000885826">
    <property type="component" value="Unassembled WGS sequence"/>
</dbReference>
<dbReference type="Pfam" id="PF00383">
    <property type="entry name" value="dCMP_cyt_deam_1"/>
    <property type="match status" value="1"/>
</dbReference>
<feature type="active site" description="Proton donor" evidence="12">
    <location>
        <position position="68"/>
    </location>
</feature>
<name>A0A9C9JZN8_UNCW3</name>
<evidence type="ECO:0000256" key="15">
    <source>
        <dbReference type="RuleBase" id="RU364006"/>
    </source>
</evidence>
<evidence type="ECO:0000256" key="7">
    <source>
        <dbReference type="ARBA" id="ARBA00022801"/>
    </source>
</evidence>
<dbReference type="GO" id="GO:0042802">
    <property type="term" value="F:identical protein binding"/>
    <property type="evidence" value="ECO:0007669"/>
    <property type="project" value="UniProtKB-ARBA"/>
</dbReference>
<reference evidence="17" key="1">
    <citation type="journal article" date="2020" name="mSystems">
        <title>Genome- and Community-Level Interaction Insights into Carbon Utilization and Element Cycling Functions of Hydrothermarchaeota in Hydrothermal Sediment.</title>
        <authorList>
            <person name="Zhou Z."/>
            <person name="Liu Y."/>
            <person name="Xu W."/>
            <person name="Pan J."/>
            <person name="Luo Z.H."/>
            <person name="Li M."/>
        </authorList>
    </citation>
    <scope>NUCLEOTIDE SEQUENCE</scope>
    <source>
        <strain evidence="17">HyVt-388</strain>
    </source>
</reference>
<evidence type="ECO:0000313" key="17">
    <source>
        <dbReference type="EMBL" id="HEC78115.1"/>
    </source>
</evidence>
<evidence type="ECO:0000256" key="14">
    <source>
        <dbReference type="PIRSR" id="PIRSR606262-3"/>
    </source>
</evidence>
<evidence type="ECO:0000256" key="12">
    <source>
        <dbReference type="PIRSR" id="PIRSR606262-1"/>
    </source>
</evidence>
<feature type="binding site" evidence="14">
    <location>
        <position position="66"/>
    </location>
    <ligand>
        <name>Zn(2+)</name>
        <dbReference type="ChEBI" id="CHEBI:29105"/>
        <note>catalytic</note>
    </ligand>
</feature>
<dbReference type="GO" id="GO:0008270">
    <property type="term" value="F:zinc ion binding"/>
    <property type="evidence" value="ECO:0007669"/>
    <property type="project" value="UniProtKB-UniRule"/>
</dbReference>
<evidence type="ECO:0000256" key="5">
    <source>
        <dbReference type="ARBA" id="ARBA00018266"/>
    </source>
</evidence>
<keyword evidence="6 14" id="KW-0479">Metal-binding</keyword>
<dbReference type="AlphaFoldDB" id="A0A9C9JZN8"/>
<dbReference type="PROSITE" id="PS00903">
    <property type="entry name" value="CYT_DCMP_DEAMINASES_1"/>
    <property type="match status" value="1"/>
</dbReference>
<comment type="function">
    <text evidence="2 15">This enzyme scavenges exogenous and endogenous cytidine and 2'-deoxycytidine for UMP synthesis.</text>
</comment>
<evidence type="ECO:0000256" key="8">
    <source>
        <dbReference type="ARBA" id="ARBA00022833"/>
    </source>
</evidence>
<comment type="similarity">
    <text evidence="3 15">Belongs to the cytidine and deoxycytidylate deaminase family.</text>
</comment>
<dbReference type="GO" id="GO:0004126">
    <property type="term" value="F:cytidine deaminase activity"/>
    <property type="evidence" value="ECO:0007669"/>
    <property type="project" value="UniProtKB-UniRule"/>
</dbReference>
<dbReference type="PANTHER" id="PTHR11644:SF2">
    <property type="entry name" value="CYTIDINE DEAMINASE"/>
    <property type="match status" value="1"/>
</dbReference>
<keyword evidence="8 14" id="KW-0862">Zinc</keyword>
<proteinExistence type="inferred from homology"/>
<sequence length="146" mass="16479">MGKTSSNTVWHSKKLSKELIKAVKKAVKFAYAPYSKKYVAAALYCNSQKIYTGVNIENSAYPLTMCAERTALFKAVSEGERAFKLLLLYSPQIEFILPCGGCLQVLSEFAPELMVVTMNSDLQFKFYPLKQLLTKPFRYVDINKGI</sequence>
<feature type="domain" description="CMP/dCMP-type deaminase" evidence="16">
    <location>
        <begin position="14"/>
        <end position="140"/>
    </location>
</feature>
<dbReference type="SUPFAM" id="SSF53927">
    <property type="entry name" value="Cytidine deaminase-like"/>
    <property type="match status" value="1"/>
</dbReference>
<gene>
    <name evidence="17" type="primary">cdd</name>
    <name evidence="17" type="ORF">ENI34_03110</name>
</gene>
<keyword evidence="7 15" id="KW-0378">Hydrolase</keyword>
<comment type="catalytic activity">
    <reaction evidence="11 15">
        <text>cytidine + H2O + H(+) = uridine + NH4(+)</text>
        <dbReference type="Rhea" id="RHEA:16069"/>
        <dbReference type="ChEBI" id="CHEBI:15377"/>
        <dbReference type="ChEBI" id="CHEBI:15378"/>
        <dbReference type="ChEBI" id="CHEBI:16704"/>
        <dbReference type="ChEBI" id="CHEBI:17562"/>
        <dbReference type="ChEBI" id="CHEBI:28938"/>
        <dbReference type="EC" id="3.5.4.5"/>
    </reaction>
</comment>